<dbReference type="AlphaFoldDB" id="E6U346"/>
<dbReference type="Gene3D" id="1.25.40.10">
    <property type="entry name" value="Tetratricopeptide repeat domain"/>
    <property type="match status" value="1"/>
</dbReference>
<name>E6U346_ETHHY</name>
<evidence type="ECO:0000313" key="2">
    <source>
        <dbReference type="EMBL" id="ADU27518.1"/>
    </source>
</evidence>
<evidence type="ECO:0000313" key="3">
    <source>
        <dbReference type="Proteomes" id="UP000001551"/>
    </source>
</evidence>
<dbReference type="SUPFAM" id="SSF53448">
    <property type="entry name" value="Nucleotide-diphospho-sugar transferases"/>
    <property type="match status" value="1"/>
</dbReference>
<dbReference type="Proteomes" id="UP000001551">
    <property type="component" value="Chromosome"/>
</dbReference>
<dbReference type="EMBL" id="CP002400">
    <property type="protein sequence ID" value="ADU27518.1"/>
    <property type="molecule type" value="Genomic_DNA"/>
</dbReference>
<dbReference type="InterPro" id="IPR011990">
    <property type="entry name" value="TPR-like_helical_dom_sf"/>
</dbReference>
<dbReference type="Gene3D" id="3.90.550.10">
    <property type="entry name" value="Spore Coat Polysaccharide Biosynthesis Protein SpsA, Chain A"/>
    <property type="match status" value="1"/>
</dbReference>
<feature type="domain" description="Glycosyltransferase 2-like" evidence="1">
    <location>
        <begin position="9"/>
        <end position="123"/>
    </location>
</feature>
<dbReference type="InterPro" id="IPR029044">
    <property type="entry name" value="Nucleotide-diphossugar_trans"/>
</dbReference>
<accession>E6U346</accession>
<dbReference type="KEGG" id="eha:Ethha_2000"/>
<dbReference type="GO" id="GO:0016740">
    <property type="term" value="F:transferase activity"/>
    <property type="evidence" value="ECO:0007669"/>
    <property type="project" value="UniProtKB-KW"/>
</dbReference>
<reference evidence="2 3" key="1">
    <citation type="submission" date="2010-12" db="EMBL/GenBank/DDBJ databases">
        <title>Complete sequence of Ethanoligenens harbinense YUAN-3.</title>
        <authorList>
            <person name="Lucas S."/>
            <person name="Copeland A."/>
            <person name="Lapidus A."/>
            <person name="Cheng J.-F."/>
            <person name="Bruce D."/>
            <person name="Goodwin L."/>
            <person name="Pitluck S."/>
            <person name="Chertkov O."/>
            <person name="Misra M."/>
            <person name="Detter J.C."/>
            <person name="Han C."/>
            <person name="Tapia R."/>
            <person name="Land M."/>
            <person name="Hauser L."/>
            <person name="Jeffries C."/>
            <person name="Kyrpides N."/>
            <person name="Ivanova N."/>
            <person name="Mikhailova N."/>
            <person name="Wang A."/>
            <person name="Mouttaki H."/>
            <person name="He Z."/>
            <person name="Zhou J."/>
            <person name="Hemme C.L."/>
            <person name="Woyke T."/>
        </authorList>
    </citation>
    <scope>NUCLEOTIDE SEQUENCE [LARGE SCALE GENOMIC DNA]</scope>
    <source>
        <strain evidence="3">DSM 18485 / JCM 12961 / CGMCC 1.5033 / YUAN-3</strain>
    </source>
</reference>
<gene>
    <name evidence="2" type="ordered locus">Ethha_2000</name>
</gene>
<dbReference type="SUPFAM" id="SSF48452">
    <property type="entry name" value="TPR-like"/>
    <property type="match status" value="1"/>
</dbReference>
<dbReference type="STRING" id="663278.Ethha_2000"/>
<dbReference type="RefSeq" id="WP_013485866.1">
    <property type="nucleotide sequence ID" value="NC_014828.1"/>
</dbReference>
<dbReference type="HOGENOM" id="CLU_773592_0_0_9"/>
<evidence type="ECO:0000259" key="1">
    <source>
        <dbReference type="Pfam" id="PF00535"/>
    </source>
</evidence>
<dbReference type="Pfam" id="PF00535">
    <property type="entry name" value="Glycos_transf_2"/>
    <property type="match status" value="1"/>
</dbReference>
<dbReference type="InterPro" id="IPR001173">
    <property type="entry name" value="Glyco_trans_2-like"/>
</dbReference>
<proteinExistence type="predicted"/>
<keyword evidence="3" id="KW-1185">Reference proteome</keyword>
<organism evidence="2 3">
    <name type="scientific">Ethanoligenens harbinense (strain DSM 18485 / JCM 12961 / CGMCC 1.5033 / YUAN-3)</name>
    <dbReference type="NCBI Taxonomy" id="663278"/>
    <lineage>
        <taxon>Bacteria</taxon>
        <taxon>Bacillati</taxon>
        <taxon>Bacillota</taxon>
        <taxon>Clostridia</taxon>
        <taxon>Eubacteriales</taxon>
        <taxon>Oscillospiraceae</taxon>
        <taxon>Ethanoligenens</taxon>
    </lineage>
</organism>
<sequence length="363" mass="42180">MPYRVCVYAICKNEEGFADRWMDSMEEADRVVVADTGSTDRTTEKLRARGAEVFAEAVRPWRFDEARNRSLAHVPGDADICVCTDLDEVFNKGWREKLEHAWTPDAGLARYFYNWRVKPDGSPDVQFVYEKIHARKDYRWVHPVHEVLAYSGRAEQKAVWAEGVVLSHYPDPSKSRGQYLPLLELSAKENPQDSSTVFWLGREYFFHKRYDDAIRTLEEHLKLPSARWEEERCASMRFLARCFMEKGDVPCARAWLYRAVAESPHLREPYWETAQAAYRWQEWPLVYGMACKGLECRRPSGSYLSEPEAWSGALHDLRAIACWHLGLYAQAERDAAAALAFHPDNARLRANFRVIHERLIDEV</sequence>
<keyword evidence="2" id="KW-0808">Transferase</keyword>
<protein>
    <submittedName>
        <fullName evidence="2">Glycosyl transferase family 2</fullName>
    </submittedName>
</protein>
<dbReference type="eggNOG" id="COG0463">
    <property type="taxonomic scope" value="Bacteria"/>
</dbReference>